<dbReference type="HOGENOM" id="CLU_2914588_0_0_11"/>
<dbReference type="Proteomes" id="UP000008229">
    <property type="component" value="Chromosome"/>
</dbReference>
<keyword evidence="2" id="KW-1185">Reference proteome</keyword>
<gene>
    <name evidence="1" type="ordered locus">Cwoe_3052</name>
</gene>
<evidence type="ECO:0000313" key="1">
    <source>
        <dbReference type="EMBL" id="ADB51471.1"/>
    </source>
</evidence>
<dbReference type="InterPro" id="IPR036410">
    <property type="entry name" value="HSP_DnaJ_Cys-rich_dom_sf"/>
</dbReference>
<protein>
    <submittedName>
        <fullName evidence="1">Uncharacterized protein</fullName>
    </submittedName>
</protein>
<dbReference type="AlphaFoldDB" id="D3FCV9"/>
<evidence type="ECO:0000313" key="2">
    <source>
        <dbReference type="Proteomes" id="UP000008229"/>
    </source>
</evidence>
<sequence length="61" mass="6377">MADDERVPDTQCRPCRGTGRVISGLGGTPREVTCPWCGGSGEFDPERNAQEAGVTLRAAAA</sequence>
<organism evidence="1 2">
    <name type="scientific">Conexibacter woesei (strain DSM 14684 / CCUG 47730 / CIP 108061 / JCM 11494 / NBRC 100937 / ID131577)</name>
    <dbReference type="NCBI Taxonomy" id="469383"/>
    <lineage>
        <taxon>Bacteria</taxon>
        <taxon>Bacillati</taxon>
        <taxon>Actinomycetota</taxon>
        <taxon>Thermoleophilia</taxon>
        <taxon>Solirubrobacterales</taxon>
        <taxon>Conexibacteraceae</taxon>
        <taxon>Conexibacter</taxon>
    </lineage>
</organism>
<dbReference type="Gene3D" id="2.10.230.10">
    <property type="entry name" value="Heat shock protein DnaJ, cysteine-rich domain"/>
    <property type="match status" value="1"/>
</dbReference>
<dbReference type="EMBL" id="CP001854">
    <property type="protein sequence ID" value="ADB51471.1"/>
    <property type="molecule type" value="Genomic_DNA"/>
</dbReference>
<proteinExistence type="predicted"/>
<dbReference type="KEGG" id="cwo:Cwoe_3052"/>
<name>D3FCV9_CONWI</name>
<dbReference type="SUPFAM" id="SSF57938">
    <property type="entry name" value="DnaJ/Hsp40 cysteine-rich domain"/>
    <property type="match status" value="1"/>
</dbReference>
<reference evidence="2" key="2">
    <citation type="submission" date="2010-01" db="EMBL/GenBank/DDBJ databases">
        <title>The complete genome of Conexibacter woesei DSM 14684.</title>
        <authorList>
            <consortium name="US DOE Joint Genome Institute (JGI-PGF)"/>
            <person name="Lucas S."/>
            <person name="Copeland A."/>
            <person name="Lapidus A."/>
            <person name="Glavina del Rio T."/>
            <person name="Dalin E."/>
            <person name="Tice H."/>
            <person name="Bruce D."/>
            <person name="Goodwin L."/>
            <person name="Pitluck S."/>
            <person name="Kyrpides N."/>
            <person name="Mavromatis K."/>
            <person name="Ivanova N."/>
            <person name="Mikhailova N."/>
            <person name="Chertkov O."/>
            <person name="Brettin T."/>
            <person name="Detter J.C."/>
            <person name="Han C."/>
            <person name="Larimer F."/>
            <person name="Land M."/>
            <person name="Hauser L."/>
            <person name="Markowitz V."/>
            <person name="Cheng J.-F."/>
            <person name="Hugenholtz P."/>
            <person name="Woyke T."/>
            <person name="Wu D."/>
            <person name="Pukall R."/>
            <person name="Steenblock K."/>
            <person name="Schneider S."/>
            <person name="Klenk H.-P."/>
            <person name="Eisen J.A."/>
        </authorList>
    </citation>
    <scope>NUCLEOTIDE SEQUENCE [LARGE SCALE GENOMIC DNA]</scope>
    <source>
        <strain evidence="2">DSM 14684 / CIP 108061 / JCM 11494 / NBRC 100937 / ID131577</strain>
    </source>
</reference>
<dbReference type="OrthoDB" id="5245052at2"/>
<dbReference type="RefSeq" id="WP_012934522.1">
    <property type="nucleotide sequence ID" value="NC_013739.1"/>
</dbReference>
<reference evidence="1 2" key="1">
    <citation type="journal article" date="2010" name="Stand. Genomic Sci.">
        <title>Complete genome sequence of Conexibacter woesei type strain (ID131577).</title>
        <authorList>
            <person name="Pukall R."/>
            <person name="Lapidus A."/>
            <person name="Glavina Del Rio T."/>
            <person name="Copeland A."/>
            <person name="Tice H."/>
            <person name="Cheng J.-F."/>
            <person name="Lucas S."/>
            <person name="Chen F."/>
            <person name="Nolan M."/>
            <person name="Bruce D."/>
            <person name="Goodwin L."/>
            <person name="Pitluck S."/>
            <person name="Mavromatis K."/>
            <person name="Ivanova N."/>
            <person name="Ovchinnikova G."/>
            <person name="Pati A."/>
            <person name="Chen A."/>
            <person name="Palaniappan K."/>
            <person name="Land M."/>
            <person name="Hauser L."/>
            <person name="Chang Y.-J."/>
            <person name="Jeffries C.D."/>
            <person name="Chain P."/>
            <person name="Meincke L."/>
            <person name="Sims D."/>
            <person name="Brettin T."/>
            <person name="Detter J.C."/>
            <person name="Rohde M."/>
            <person name="Goeker M."/>
            <person name="Bristow J."/>
            <person name="Eisen J.A."/>
            <person name="Markowitz V."/>
            <person name="Kyrpides N.C."/>
            <person name="Klenk H.-P."/>
            <person name="Hugenholtz P."/>
        </authorList>
    </citation>
    <scope>NUCLEOTIDE SEQUENCE [LARGE SCALE GENOMIC DNA]</scope>
    <source>
        <strain evidence="2">DSM 14684 / CIP 108061 / JCM 11494 / NBRC 100937 / ID131577</strain>
    </source>
</reference>
<accession>D3FCV9</accession>
<dbReference type="STRING" id="469383.Cwoe_3052"/>